<evidence type="ECO:0000256" key="1">
    <source>
        <dbReference type="SAM" id="SignalP"/>
    </source>
</evidence>
<accession>A0A1E1MRH2</accession>
<feature type="signal peptide" evidence="1">
    <location>
        <begin position="1"/>
        <end position="25"/>
    </location>
</feature>
<organism evidence="2 3">
    <name type="scientific">Rhynchosporium secalis</name>
    <name type="common">Barley scald fungus</name>
    <dbReference type="NCBI Taxonomy" id="38038"/>
    <lineage>
        <taxon>Eukaryota</taxon>
        <taxon>Fungi</taxon>
        <taxon>Dikarya</taxon>
        <taxon>Ascomycota</taxon>
        <taxon>Pezizomycotina</taxon>
        <taxon>Leotiomycetes</taxon>
        <taxon>Helotiales</taxon>
        <taxon>Ploettnerulaceae</taxon>
        <taxon>Rhynchosporium</taxon>
    </lineage>
</organism>
<dbReference type="Proteomes" id="UP000177625">
    <property type="component" value="Unassembled WGS sequence"/>
</dbReference>
<reference evidence="3" key="1">
    <citation type="submission" date="2016-03" db="EMBL/GenBank/DDBJ databases">
        <authorList>
            <person name="Guldener U."/>
        </authorList>
    </citation>
    <scope>NUCLEOTIDE SEQUENCE [LARGE SCALE GENOMIC DNA]</scope>
</reference>
<name>A0A1E1MRH2_RHYSE</name>
<feature type="chain" id="PRO_5009448594" description="Secreted protein" evidence="1">
    <location>
        <begin position="26"/>
        <end position="77"/>
    </location>
</feature>
<proteinExistence type="predicted"/>
<keyword evidence="3" id="KW-1185">Reference proteome</keyword>
<evidence type="ECO:0000313" key="3">
    <source>
        <dbReference type="Proteomes" id="UP000177625"/>
    </source>
</evidence>
<keyword evidence="1" id="KW-0732">Signal</keyword>
<protein>
    <recommendedName>
        <fullName evidence="4">Secreted protein</fullName>
    </recommendedName>
</protein>
<sequence>MSLHIRLDAFWFLHFLLAALQAAFSYKTTPFYLEIKRHDEVIAQGRSRDEISSDRYSRLTTNNFIISAQIPYRPHDY</sequence>
<evidence type="ECO:0008006" key="4">
    <source>
        <dbReference type="Google" id="ProtNLM"/>
    </source>
</evidence>
<dbReference type="AlphaFoldDB" id="A0A1E1MRH2"/>
<dbReference type="EMBL" id="FJVC01000504">
    <property type="protein sequence ID" value="CZT51697.1"/>
    <property type="molecule type" value="Genomic_DNA"/>
</dbReference>
<evidence type="ECO:0000313" key="2">
    <source>
        <dbReference type="EMBL" id="CZT51697.1"/>
    </source>
</evidence>
<gene>
    <name evidence="2" type="ORF">RSE6_12880</name>
</gene>